<evidence type="ECO:0000256" key="2">
    <source>
        <dbReference type="SAM" id="SignalP"/>
    </source>
</evidence>
<dbReference type="SMART" id="SM00201">
    <property type="entry name" value="SO"/>
    <property type="match status" value="1"/>
</dbReference>
<keyword evidence="1" id="KW-1015">Disulfide bond</keyword>
<keyword evidence="5" id="KW-1185">Reference proteome</keyword>
<name>A0AAV4CS16_9GAST</name>
<feature type="domain" description="SMB" evidence="3">
    <location>
        <begin position="116"/>
        <end position="161"/>
    </location>
</feature>
<protein>
    <recommendedName>
        <fullName evidence="3">SMB domain-containing protein</fullName>
    </recommendedName>
</protein>
<feature type="chain" id="PRO_5043842431" description="SMB domain-containing protein" evidence="2">
    <location>
        <begin position="26"/>
        <end position="645"/>
    </location>
</feature>
<evidence type="ECO:0000256" key="1">
    <source>
        <dbReference type="ARBA" id="ARBA00023157"/>
    </source>
</evidence>
<evidence type="ECO:0000313" key="4">
    <source>
        <dbReference type="EMBL" id="GFO34725.1"/>
    </source>
</evidence>
<comment type="caution">
    <text evidence="4">The sequence shown here is derived from an EMBL/GenBank/DDBJ whole genome shotgun (WGS) entry which is preliminary data.</text>
</comment>
<dbReference type="PROSITE" id="PS50958">
    <property type="entry name" value="SMB_2"/>
    <property type="match status" value="1"/>
</dbReference>
<dbReference type="Pfam" id="PF01033">
    <property type="entry name" value="Somatomedin_B"/>
    <property type="match status" value="1"/>
</dbReference>
<dbReference type="Gene3D" id="4.10.410.20">
    <property type="match status" value="1"/>
</dbReference>
<evidence type="ECO:0000259" key="3">
    <source>
        <dbReference type="PROSITE" id="PS50958"/>
    </source>
</evidence>
<organism evidence="4 5">
    <name type="scientific">Plakobranchus ocellatus</name>
    <dbReference type="NCBI Taxonomy" id="259542"/>
    <lineage>
        <taxon>Eukaryota</taxon>
        <taxon>Metazoa</taxon>
        <taxon>Spiralia</taxon>
        <taxon>Lophotrochozoa</taxon>
        <taxon>Mollusca</taxon>
        <taxon>Gastropoda</taxon>
        <taxon>Heterobranchia</taxon>
        <taxon>Euthyneura</taxon>
        <taxon>Panpulmonata</taxon>
        <taxon>Sacoglossa</taxon>
        <taxon>Placobranchoidea</taxon>
        <taxon>Plakobranchidae</taxon>
        <taxon>Plakobranchus</taxon>
    </lineage>
</organism>
<proteinExistence type="predicted"/>
<dbReference type="Proteomes" id="UP000735302">
    <property type="component" value="Unassembled WGS sequence"/>
</dbReference>
<evidence type="ECO:0000313" key="5">
    <source>
        <dbReference type="Proteomes" id="UP000735302"/>
    </source>
</evidence>
<keyword evidence="2" id="KW-0732">Signal</keyword>
<dbReference type="PROSITE" id="PS00524">
    <property type="entry name" value="SMB_1"/>
    <property type="match status" value="1"/>
</dbReference>
<feature type="signal peptide" evidence="2">
    <location>
        <begin position="1"/>
        <end position="25"/>
    </location>
</feature>
<accession>A0AAV4CS16</accession>
<dbReference type="AlphaFoldDB" id="A0AAV4CS16"/>
<gene>
    <name evidence="4" type="ORF">PoB_006123000</name>
</gene>
<dbReference type="SUPFAM" id="SSF90188">
    <property type="entry name" value="Somatomedin B domain"/>
    <property type="match status" value="1"/>
</dbReference>
<reference evidence="4 5" key="1">
    <citation type="journal article" date="2021" name="Elife">
        <title>Chloroplast acquisition without the gene transfer in kleptoplastic sea slugs, Plakobranchus ocellatus.</title>
        <authorList>
            <person name="Maeda T."/>
            <person name="Takahashi S."/>
            <person name="Yoshida T."/>
            <person name="Shimamura S."/>
            <person name="Takaki Y."/>
            <person name="Nagai Y."/>
            <person name="Toyoda A."/>
            <person name="Suzuki Y."/>
            <person name="Arimoto A."/>
            <person name="Ishii H."/>
            <person name="Satoh N."/>
            <person name="Nishiyama T."/>
            <person name="Hasebe M."/>
            <person name="Maruyama T."/>
            <person name="Minagawa J."/>
            <person name="Obokata J."/>
            <person name="Shigenobu S."/>
        </authorList>
    </citation>
    <scope>NUCLEOTIDE SEQUENCE [LARGE SCALE GENOMIC DNA]</scope>
</reference>
<dbReference type="InterPro" id="IPR036024">
    <property type="entry name" value="Somatomedin_B-like_dom_sf"/>
</dbReference>
<dbReference type="InterPro" id="IPR001212">
    <property type="entry name" value="Somatomedin_B_dom"/>
</dbReference>
<sequence length="645" mass="73488">MEFRYILLRFTFLAFFSFSFERVKASTVRNQKNDGKGVTTNEDTFTLKVQKTNLKFWSSSTERNGWSTYSRPLATATVPHQSINSEQCEQKAFEYVYKENLCKAPDPATYLIVAKAQYSCKDRCGIVSEYGRDFYECACDEVCIPYKDCCKDFSIACPTVHAKGQVIYSELADKVVPVCYNKDFKVLAKRSSKNNDGLTEATTQSARRADYSKANVNNFLWLGTKLIKFMFGDHSSKLLFFDFRTFRMSKPLVSNPFVIPEIFSASCSFHDIQSIINIADTCEAIDRTHVITALHRNCQMNQILSCSCGGGNNYRQHLHNICLGFNTSISTINRYRLMYFQNSFFSRPEKEQCRLHKHTESWQTQLVSGQQTRRRKQEVKMIIRPIIKSLSEVSQYDKSSGRENDADNKENIGLEEVNGYVARDLINNEIADYQYIIELENTLEKRLRCPTLNRFLTDCQLEECTHGAIISDISVKVGRFGNGSCIVPKFATVYAASRQTHVLLCSCLRVMAAIKALKIWTVKILNIGLSRQCHFSLSLISAEPDSGQEMRLSLVEATKPTFEARLQQQFRETSAFCNEENGNQGDLQVSFFTLSEKLREDTSPSATFMLFSSQVKEDQTGGFSKFGSTFVLNTLAFLLLLLTNY</sequence>
<dbReference type="EMBL" id="BLXT01006926">
    <property type="protein sequence ID" value="GFO34725.1"/>
    <property type="molecule type" value="Genomic_DNA"/>
</dbReference>